<feature type="transmembrane region" description="Helical" evidence="7">
    <location>
        <begin position="461"/>
        <end position="487"/>
    </location>
</feature>
<feature type="transmembrane region" description="Helical" evidence="7">
    <location>
        <begin position="432"/>
        <end position="449"/>
    </location>
</feature>
<dbReference type="Gene3D" id="3.30.70.1450">
    <property type="entry name" value="Regulator of K+ conductance, C-terminal domain"/>
    <property type="match status" value="2"/>
</dbReference>
<keyword evidence="4" id="KW-0677">Repeat</keyword>
<evidence type="ECO:0000256" key="5">
    <source>
        <dbReference type="ARBA" id="ARBA00022989"/>
    </source>
</evidence>
<dbReference type="PANTHER" id="PTHR43652">
    <property type="entry name" value="BASIC AMINO ACID ANTIPORTER YFCC-RELATED"/>
    <property type="match status" value="1"/>
</dbReference>
<dbReference type="EMBL" id="CP017641">
    <property type="protein sequence ID" value="APZ93699.1"/>
    <property type="molecule type" value="Genomic_DNA"/>
</dbReference>
<accession>A0A1P8WI12</accession>
<dbReference type="PROSITE" id="PS51202">
    <property type="entry name" value="RCK_C"/>
    <property type="match status" value="2"/>
</dbReference>
<dbReference type="GO" id="GO:0005886">
    <property type="term" value="C:plasma membrane"/>
    <property type="evidence" value="ECO:0007669"/>
    <property type="project" value="TreeGrafter"/>
</dbReference>
<evidence type="ECO:0000256" key="6">
    <source>
        <dbReference type="ARBA" id="ARBA00023136"/>
    </source>
</evidence>
<feature type="transmembrane region" description="Helical" evidence="7">
    <location>
        <begin position="584"/>
        <end position="604"/>
    </location>
</feature>
<dbReference type="PANTHER" id="PTHR43652:SF2">
    <property type="entry name" value="BASIC AMINO ACID ANTIPORTER YFCC-RELATED"/>
    <property type="match status" value="1"/>
</dbReference>
<dbReference type="AlphaFoldDB" id="A0A1P8WI12"/>
<sequence length="611" mass="65754">MEWFPIALTLGVILAAIVGIMYYRLPADTCLLAGLTILLVVGAFDPPTDENDIQHGLTVPLGLSGFANPGVLTVAVLFVVADGLHRTGAFAWLGMRLLGTPGGTTSAQLRTMIPAALLSAFLNNTPVVALMMPIINDWSRKHQISVSHLFMPLSFAAILGGMCTLIGTSTTIVINSMLDDSLTMFELAWVGIPVVVLGVTFITLSTRRLLPERQPAFTANDDPREYTVEMQVEARSPLVGKTIEDAGLRHLPGMYLMEINRDGHVLPAVSSQTLLQARDHLVFVGVVESVVDVQKIPGLKPATDQLFKLDGPRSQRCLVEAVVSSSYPFLRQSIRESKFRSHYNAAIIAVNRDGVRLQCRIGDIRLQPGDTLLLEASSSFIDQQRNSRHFFLVSEVQDSTPVRHEQAWLARLVMAAFIVAASYFGAKGIKDAALLAALPAAMLMIFFRCTRPSDARRSIDWNVILVMAAGLGIGEAMKVSGAATFVTDGLTDFISWSGGGDTMMLSIIFLVSVVLTNLITAKAAAVLVLPIALAAAESAGISAKPLIIAVIMGAAGSFATPFGYQTNMMVYGPGGYRSSDYLRLGVPLSLIVGLVTILIAPYVWPFELPQS</sequence>
<keyword evidence="5 7" id="KW-1133">Transmembrane helix</keyword>
<evidence type="ECO:0000313" key="10">
    <source>
        <dbReference type="Proteomes" id="UP000187735"/>
    </source>
</evidence>
<evidence type="ECO:0000256" key="1">
    <source>
        <dbReference type="ARBA" id="ARBA00004141"/>
    </source>
</evidence>
<feature type="transmembrane region" description="Helical" evidence="7">
    <location>
        <begin position="6"/>
        <end position="23"/>
    </location>
</feature>
<dbReference type="FunFam" id="3.30.70.1450:FF:000009">
    <property type="entry name" value="SLC13 family permease"/>
    <property type="match status" value="1"/>
</dbReference>
<dbReference type="RefSeq" id="WP_077025126.1">
    <property type="nucleotide sequence ID" value="NZ_CP017641.1"/>
</dbReference>
<gene>
    <name evidence="9" type="ORF">Fuma_03317</name>
</gene>
<evidence type="ECO:0000313" key="9">
    <source>
        <dbReference type="EMBL" id="APZ93699.1"/>
    </source>
</evidence>
<evidence type="ECO:0000259" key="8">
    <source>
        <dbReference type="PROSITE" id="PS51202"/>
    </source>
</evidence>
<protein>
    <submittedName>
        <fullName evidence="9">Putative transporter</fullName>
    </submittedName>
</protein>
<keyword evidence="2" id="KW-0813">Transport</keyword>
<dbReference type="GO" id="GO:0008324">
    <property type="term" value="F:monoatomic cation transmembrane transporter activity"/>
    <property type="evidence" value="ECO:0007669"/>
    <property type="project" value="InterPro"/>
</dbReference>
<dbReference type="OrthoDB" id="9765532at2"/>
<feature type="transmembrane region" description="Helical" evidence="7">
    <location>
        <begin position="187"/>
        <end position="204"/>
    </location>
</feature>
<dbReference type="STRING" id="1891926.Fuma_03317"/>
<keyword evidence="3 7" id="KW-0812">Transmembrane</keyword>
<keyword evidence="6 7" id="KW-0472">Membrane</keyword>
<feature type="transmembrane region" description="Helical" evidence="7">
    <location>
        <begin position="66"/>
        <end position="85"/>
    </location>
</feature>
<evidence type="ECO:0000256" key="4">
    <source>
        <dbReference type="ARBA" id="ARBA00022737"/>
    </source>
</evidence>
<evidence type="ECO:0000256" key="7">
    <source>
        <dbReference type="SAM" id="Phobius"/>
    </source>
</evidence>
<organism evidence="9 10">
    <name type="scientific">Fuerstiella marisgermanici</name>
    <dbReference type="NCBI Taxonomy" id="1891926"/>
    <lineage>
        <taxon>Bacteria</taxon>
        <taxon>Pseudomonadati</taxon>
        <taxon>Planctomycetota</taxon>
        <taxon>Planctomycetia</taxon>
        <taxon>Planctomycetales</taxon>
        <taxon>Planctomycetaceae</taxon>
        <taxon>Fuerstiella</taxon>
    </lineage>
</organism>
<feature type="transmembrane region" description="Helical" evidence="7">
    <location>
        <begin position="149"/>
        <end position="175"/>
    </location>
</feature>
<feature type="transmembrane region" description="Helical" evidence="7">
    <location>
        <begin position="507"/>
        <end position="534"/>
    </location>
</feature>
<dbReference type="SUPFAM" id="SSF116726">
    <property type="entry name" value="TrkA C-terminal domain-like"/>
    <property type="match status" value="2"/>
</dbReference>
<dbReference type="InterPro" id="IPR004680">
    <property type="entry name" value="Cit_transptr-like_dom"/>
</dbReference>
<dbReference type="Proteomes" id="UP000187735">
    <property type="component" value="Chromosome"/>
</dbReference>
<dbReference type="Pfam" id="PF02080">
    <property type="entry name" value="TrkA_C"/>
    <property type="match status" value="2"/>
</dbReference>
<feature type="domain" description="RCK C-terminal" evidence="8">
    <location>
        <begin position="214"/>
        <end position="299"/>
    </location>
</feature>
<name>A0A1P8WI12_9PLAN</name>
<feature type="transmembrane region" description="Helical" evidence="7">
    <location>
        <begin position="408"/>
        <end position="426"/>
    </location>
</feature>
<feature type="domain" description="RCK C-terminal" evidence="8">
    <location>
        <begin position="304"/>
        <end position="390"/>
    </location>
</feature>
<dbReference type="InterPro" id="IPR036721">
    <property type="entry name" value="RCK_C_sf"/>
</dbReference>
<feature type="transmembrane region" description="Helical" evidence="7">
    <location>
        <begin position="546"/>
        <end position="564"/>
    </location>
</feature>
<feature type="transmembrane region" description="Helical" evidence="7">
    <location>
        <begin position="30"/>
        <end position="46"/>
    </location>
</feature>
<dbReference type="Pfam" id="PF03600">
    <property type="entry name" value="CitMHS"/>
    <property type="match status" value="1"/>
</dbReference>
<proteinExistence type="predicted"/>
<keyword evidence="10" id="KW-1185">Reference proteome</keyword>
<dbReference type="InterPro" id="IPR006037">
    <property type="entry name" value="RCK_C"/>
</dbReference>
<evidence type="ECO:0000256" key="3">
    <source>
        <dbReference type="ARBA" id="ARBA00022692"/>
    </source>
</evidence>
<reference evidence="9 10" key="1">
    <citation type="journal article" date="2016" name="Front. Microbiol.">
        <title>Fuerstia marisgermanicae gen. nov., sp. nov., an Unusual Member of the Phylum Planctomycetes from the German Wadden Sea.</title>
        <authorList>
            <person name="Kohn T."/>
            <person name="Heuer A."/>
            <person name="Jogler M."/>
            <person name="Vollmers J."/>
            <person name="Boedeker C."/>
            <person name="Bunk B."/>
            <person name="Rast P."/>
            <person name="Borchert D."/>
            <person name="Glockner I."/>
            <person name="Freese H.M."/>
            <person name="Klenk H.P."/>
            <person name="Overmann J."/>
            <person name="Kaster A.K."/>
            <person name="Rohde M."/>
            <person name="Wiegand S."/>
            <person name="Jogler C."/>
        </authorList>
    </citation>
    <scope>NUCLEOTIDE SEQUENCE [LARGE SCALE GENOMIC DNA]</scope>
    <source>
        <strain evidence="9 10">NH11</strain>
    </source>
</reference>
<comment type="subcellular location">
    <subcellularLocation>
        <location evidence="1">Membrane</location>
        <topology evidence="1">Multi-pass membrane protein</topology>
    </subcellularLocation>
</comment>
<evidence type="ECO:0000256" key="2">
    <source>
        <dbReference type="ARBA" id="ARBA00022448"/>
    </source>
</evidence>
<dbReference type="InterPro" id="IPR051679">
    <property type="entry name" value="DASS-Related_Transporters"/>
</dbReference>
<dbReference type="KEGG" id="fmr:Fuma_03317"/>
<dbReference type="GO" id="GO:0006813">
    <property type="term" value="P:potassium ion transport"/>
    <property type="evidence" value="ECO:0007669"/>
    <property type="project" value="InterPro"/>
</dbReference>